<dbReference type="NCBIfam" id="NF001810">
    <property type="entry name" value="PRK00529.1"/>
    <property type="match status" value="1"/>
</dbReference>
<dbReference type="InterPro" id="IPR014722">
    <property type="entry name" value="Rib_uL2_dom2"/>
</dbReference>
<dbReference type="PANTHER" id="PTHR30053">
    <property type="entry name" value="ELONGATION FACTOR P"/>
    <property type="match status" value="1"/>
</dbReference>
<dbReference type="SUPFAM" id="SSF50104">
    <property type="entry name" value="Translation proteins SH3-like domain"/>
    <property type="match status" value="1"/>
</dbReference>
<dbReference type="Gene3D" id="2.40.50.140">
    <property type="entry name" value="Nucleic acid-binding proteins"/>
    <property type="match status" value="2"/>
</dbReference>
<dbReference type="NCBIfam" id="TIGR02178">
    <property type="entry name" value="yeiP"/>
    <property type="match status" value="1"/>
</dbReference>
<dbReference type="CDD" id="cd04470">
    <property type="entry name" value="S1_EF-P_repeat_1"/>
    <property type="match status" value="1"/>
</dbReference>
<dbReference type="KEGG" id="zdf:AN401_16750"/>
<organism evidence="3 4">
    <name type="scientific">Zobellella denitrificans</name>
    <dbReference type="NCBI Taxonomy" id="347534"/>
    <lineage>
        <taxon>Bacteria</taxon>
        <taxon>Pseudomonadati</taxon>
        <taxon>Pseudomonadota</taxon>
        <taxon>Gammaproteobacteria</taxon>
        <taxon>Aeromonadales</taxon>
        <taxon>Aeromonadaceae</taxon>
        <taxon>Zobellella</taxon>
    </lineage>
</organism>
<dbReference type="PROSITE" id="PS01275">
    <property type="entry name" value="EFP"/>
    <property type="match status" value="1"/>
</dbReference>
<dbReference type="FunFam" id="2.40.50.140:FF:000004">
    <property type="entry name" value="Elongation factor P"/>
    <property type="match status" value="1"/>
</dbReference>
<dbReference type="FunFam" id="2.30.30.30:FF:000011">
    <property type="entry name" value="Elongation factor P-like protein"/>
    <property type="match status" value="1"/>
</dbReference>
<evidence type="ECO:0000256" key="1">
    <source>
        <dbReference type="ARBA" id="ARBA00009479"/>
    </source>
</evidence>
<dbReference type="InterPro" id="IPR013852">
    <property type="entry name" value="Transl_elong_P/YeiP_CS"/>
</dbReference>
<keyword evidence="4" id="KW-1185">Reference proteome</keyword>
<dbReference type="AlphaFoldDB" id="A0A231N2B9"/>
<dbReference type="GO" id="GO:0043043">
    <property type="term" value="P:peptide biosynthetic process"/>
    <property type="evidence" value="ECO:0007669"/>
    <property type="project" value="InterPro"/>
</dbReference>
<evidence type="ECO:0000313" key="4">
    <source>
        <dbReference type="Proteomes" id="UP000217763"/>
    </source>
</evidence>
<dbReference type="GO" id="GO:0005829">
    <property type="term" value="C:cytosol"/>
    <property type="evidence" value="ECO:0007669"/>
    <property type="project" value="UniProtKB-ARBA"/>
</dbReference>
<dbReference type="SMART" id="SM00841">
    <property type="entry name" value="Elong-fact-P_C"/>
    <property type="match status" value="1"/>
</dbReference>
<dbReference type="NCBIfam" id="NF003392">
    <property type="entry name" value="PRK04542.1"/>
    <property type="match status" value="1"/>
</dbReference>
<dbReference type="InterPro" id="IPR020599">
    <property type="entry name" value="Transl_elong_fac_P/YeiP"/>
</dbReference>
<dbReference type="InterPro" id="IPR001059">
    <property type="entry name" value="Transl_elong_P/YeiP_cen"/>
</dbReference>
<dbReference type="EMBL" id="CP012621">
    <property type="protein sequence ID" value="ATG75304.1"/>
    <property type="molecule type" value="Genomic_DNA"/>
</dbReference>
<dbReference type="InterPro" id="IPR008991">
    <property type="entry name" value="Translation_prot_SH3-like_sf"/>
</dbReference>
<name>A0A231N2B9_9GAMM</name>
<dbReference type="PIRSF" id="PIRSF005901">
    <property type="entry name" value="EF-P"/>
    <property type="match status" value="1"/>
</dbReference>
<dbReference type="Pfam" id="PF08207">
    <property type="entry name" value="EFP_N"/>
    <property type="match status" value="1"/>
</dbReference>
<dbReference type="InterPro" id="IPR012340">
    <property type="entry name" value="NA-bd_OB-fold"/>
</dbReference>
<protein>
    <recommendedName>
        <fullName evidence="2">Elongation factor P-like protein</fullName>
    </recommendedName>
</protein>
<dbReference type="RefSeq" id="WP_094038396.1">
    <property type="nucleotide sequence ID" value="NZ_CP012621.1"/>
</dbReference>
<proteinExistence type="inferred from homology"/>
<dbReference type="Gene3D" id="2.30.30.30">
    <property type="match status" value="1"/>
</dbReference>
<dbReference type="Pfam" id="PF09285">
    <property type="entry name" value="Elong-fact-P_C"/>
    <property type="match status" value="1"/>
</dbReference>
<gene>
    <name evidence="3" type="ORF">AN401_16750</name>
</gene>
<comment type="similarity">
    <text evidence="1 2">Belongs to the elongation factor P family.</text>
</comment>
<dbReference type="InterPro" id="IPR011897">
    <property type="entry name" value="Transl_elong_p-like_YeiP"/>
</dbReference>
<reference evidence="4" key="1">
    <citation type="submission" date="2015-09" db="EMBL/GenBank/DDBJ databases">
        <authorList>
            <person name="Shao Z."/>
            <person name="Wang L."/>
        </authorList>
    </citation>
    <scope>NUCLEOTIDE SEQUENCE [LARGE SCALE GENOMIC DNA]</scope>
    <source>
        <strain evidence="4">F13-1</strain>
    </source>
</reference>
<keyword evidence="3" id="KW-0251">Elongation factor</keyword>
<evidence type="ECO:0000256" key="2">
    <source>
        <dbReference type="HAMAP-Rule" id="MF_00646"/>
    </source>
</evidence>
<accession>A0A231N2B9</accession>
<dbReference type="Proteomes" id="UP000217763">
    <property type="component" value="Chromosome"/>
</dbReference>
<dbReference type="HAMAP" id="MF_00646">
    <property type="entry name" value="EFP"/>
    <property type="match status" value="1"/>
</dbReference>
<dbReference type="GO" id="GO:0003746">
    <property type="term" value="F:translation elongation factor activity"/>
    <property type="evidence" value="ECO:0007669"/>
    <property type="project" value="UniProtKB-UniRule"/>
</dbReference>
<evidence type="ECO:0000313" key="3">
    <source>
        <dbReference type="EMBL" id="ATG75304.1"/>
    </source>
</evidence>
<dbReference type="Pfam" id="PF01132">
    <property type="entry name" value="EFP"/>
    <property type="match status" value="1"/>
</dbReference>
<sequence length="189" mass="21213">MPRANEVKKGMVVELDGKLLMVRDIEVQSPSARGATTLYKMRFTDLKSGLKVEERFKGDDLLTTVELQRRTVVLSYVDGDDHIFMDTEDYSQYPIRSADIAEELQFLDESTQGIQVMLVDGQVIGLEPPQVVEMEIVDTTPEIKGASASARTKPATFATGLTIQVPEYLKIGDKVRIHTTERRYMGRAD</sequence>
<dbReference type="SMART" id="SM01185">
    <property type="entry name" value="EFP"/>
    <property type="match status" value="1"/>
</dbReference>
<dbReference type="InterPro" id="IPR013185">
    <property type="entry name" value="Transl_elong_KOW-like"/>
</dbReference>
<dbReference type="SUPFAM" id="SSF50249">
    <property type="entry name" value="Nucleic acid-binding proteins"/>
    <property type="match status" value="2"/>
</dbReference>
<dbReference type="PANTHER" id="PTHR30053:SF14">
    <property type="entry name" value="TRANSLATION ELONGATION FACTOR KOW-LIKE DOMAIN-CONTAINING PROTEIN"/>
    <property type="match status" value="1"/>
</dbReference>
<dbReference type="InterPro" id="IPR015365">
    <property type="entry name" value="Elong-fact-P_C"/>
</dbReference>
<dbReference type="OrthoDB" id="5599402at2"/>
<keyword evidence="3" id="KW-0648">Protein biosynthesis</keyword>
<dbReference type="CDD" id="cd05794">
    <property type="entry name" value="S1_EF-P_repeat_2"/>
    <property type="match status" value="1"/>
</dbReference>